<dbReference type="Proteomes" id="UP001500920">
    <property type="component" value="Unassembled WGS sequence"/>
</dbReference>
<proteinExistence type="predicted"/>
<dbReference type="InterPro" id="IPR005302">
    <property type="entry name" value="MoCF_Sase_C"/>
</dbReference>
<dbReference type="Gene3D" id="2.40.33.20">
    <property type="entry name" value="PK beta-barrel domain-like"/>
    <property type="match status" value="1"/>
</dbReference>
<feature type="domain" description="MOSC" evidence="1">
    <location>
        <begin position="37"/>
        <end position="171"/>
    </location>
</feature>
<comment type="caution">
    <text evidence="2">The sequence shown here is derived from an EMBL/GenBank/DDBJ whole genome shotgun (WGS) entry which is preliminary data.</text>
</comment>
<evidence type="ECO:0000313" key="2">
    <source>
        <dbReference type="EMBL" id="GAA3733024.1"/>
    </source>
</evidence>
<dbReference type="Pfam" id="PF03475">
    <property type="entry name" value="YiiM_3-alpha"/>
    <property type="match status" value="1"/>
</dbReference>
<dbReference type="SUPFAM" id="SSF50800">
    <property type="entry name" value="PK beta-barrel domain-like"/>
    <property type="match status" value="1"/>
</dbReference>
<dbReference type="EMBL" id="BAABCK010000069">
    <property type="protein sequence ID" value="GAA3733024.1"/>
    <property type="molecule type" value="Genomic_DNA"/>
</dbReference>
<accession>A0ABP7FAH0</accession>
<dbReference type="Pfam" id="PF03473">
    <property type="entry name" value="MOSC"/>
    <property type="match status" value="1"/>
</dbReference>
<reference evidence="3" key="1">
    <citation type="journal article" date="2019" name="Int. J. Syst. Evol. Microbiol.">
        <title>The Global Catalogue of Microorganisms (GCM) 10K type strain sequencing project: providing services to taxonomists for standard genome sequencing and annotation.</title>
        <authorList>
            <consortium name="The Broad Institute Genomics Platform"/>
            <consortium name="The Broad Institute Genome Sequencing Center for Infectious Disease"/>
            <person name="Wu L."/>
            <person name="Ma J."/>
        </authorList>
    </citation>
    <scope>NUCLEOTIDE SEQUENCE [LARGE SCALE GENOMIC DNA]</scope>
    <source>
        <strain evidence="3">JCM 16981</strain>
    </source>
</reference>
<dbReference type="PROSITE" id="PS51340">
    <property type="entry name" value="MOSC"/>
    <property type="match status" value="1"/>
</dbReference>
<dbReference type="PANTHER" id="PTHR30212:SF2">
    <property type="entry name" value="PROTEIN YIIM"/>
    <property type="match status" value="1"/>
</dbReference>
<dbReference type="InterPro" id="IPR005163">
    <property type="entry name" value="Tri_helical_YiiM-like"/>
</dbReference>
<dbReference type="RefSeq" id="WP_344704318.1">
    <property type="nucleotide sequence ID" value="NZ_BAABCK010000069.1"/>
</dbReference>
<gene>
    <name evidence="2" type="ORF">GCM10022378_21590</name>
</gene>
<dbReference type="InterPro" id="IPR011037">
    <property type="entry name" value="Pyrv_Knase-like_insert_dom_sf"/>
</dbReference>
<dbReference type="InterPro" id="IPR052353">
    <property type="entry name" value="Benzoxazolinone_Detox_Enz"/>
</dbReference>
<name>A0ABP7FAH0_9STAP</name>
<evidence type="ECO:0000313" key="3">
    <source>
        <dbReference type="Proteomes" id="UP001500920"/>
    </source>
</evidence>
<protein>
    <submittedName>
        <fullName evidence="2">MOSC domain-containing protein</fullName>
    </submittedName>
</protein>
<dbReference type="PANTHER" id="PTHR30212">
    <property type="entry name" value="PROTEIN YIIM"/>
    <property type="match status" value="1"/>
</dbReference>
<sequence length="234" mass="26614">MEKPKVRKLFTGKVKTMGHPDAEDKFDREWKSAIFKTERHERSYLTKTGFDTDEVADKRNHGGPEKAVFAYPMIHYATWRRELGVDIEAGGFGENFAITGMDESSISIGDTYKVGGAVIQVSQPRRPCWKPARRYRIIDLALQIQNTGRTGWYFRVLQEGYVQPGDTLELIEQPCPEWTISACNEVMYDQVDNVGLAESLSACEYLAPNWKATLEKRLLGKEGSSKKRVFGPNR</sequence>
<keyword evidence="3" id="KW-1185">Reference proteome</keyword>
<evidence type="ECO:0000259" key="1">
    <source>
        <dbReference type="PROSITE" id="PS51340"/>
    </source>
</evidence>
<organism evidence="2 3">
    <name type="scientific">Salinicoccus jeotgali</name>
    <dbReference type="NCBI Taxonomy" id="381634"/>
    <lineage>
        <taxon>Bacteria</taxon>
        <taxon>Bacillati</taxon>
        <taxon>Bacillota</taxon>
        <taxon>Bacilli</taxon>
        <taxon>Bacillales</taxon>
        <taxon>Staphylococcaceae</taxon>
        <taxon>Salinicoccus</taxon>
    </lineage>
</organism>